<gene>
    <name evidence="1" type="ORF">LWI29_016701</name>
</gene>
<comment type="caution">
    <text evidence="1">The sequence shown here is derived from an EMBL/GenBank/DDBJ whole genome shotgun (WGS) entry which is preliminary data.</text>
</comment>
<accession>A0AA39RS36</accession>
<reference evidence="1" key="1">
    <citation type="journal article" date="2022" name="Plant J.">
        <title>Strategies of tolerance reflected in two North American maple genomes.</title>
        <authorList>
            <person name="McEvoy S.L."/>
            <person name="Sezen U.U."/>
            <person name="Trouern-Trend A."/>
            <person name="McMahon S.M."/>
            <person name="Schaberg P.G."/>
            <person name="Yang J."/>
            <person name="Wegrzyn J.L."/>
            <person name="Swenson N.G."/>
        </authorList>
    </citation>
    <scope>NUCLEOTIDE SEQUENCE</scope>
    <source>
        <strain evidence="1">NS2018</strain>
    </source>
</reference>
<sequence>MLESLDNNLTNDLINHVTHTNRSKLGHIERTRDCRHQGGSEEVAELGAAARGEFCEYGGCEELTEWTGKGAGTTTLAPEAGSVFVRGISCAAGEWA</sequence>
<name>A0AA39RS36_ACESA</name>
<evidence type="ECO:0000313" key="1">
    <source>
        <dbReference type="EMBL" id="KAK0578826.1"/>
    </source>
</evidence>
<dbReference type="EMBL" id="JAUESC010000385">
    <property type="protein sequence ID" value="KAK0578826.1"/>
    <property type="molecule type" value="Genomic_DNA"/>
</dbReference>
<reference evidence="1" key="2">
    <citation type="submission" date="2023-06" db="EMBL/GenBank/DDBJ databases">
        <authorList>
            <person name="Swenson N.G."/>
            <person name="Wegrzyn J.L."/>
            <person name="Mcevoy S.L."/>
        </authorList>
    </citation>
    <scope>NUCLEOTIDE SEQUENCE</scope>
    <source>
        <strain evidence="1">NS2018</strain>
        <tissue evidence="1">Leaf</tissue>
    </source>
</reference>
<evidence type="ECO:0000313" key="2">
    <source>
        <dbReference type="Proteomes" id="UP001168877"/>
    </source>
</evidence>
<proteinExistence type="predicted"/>
<protein>
    <submittedName>
        <fullName evidence="1">Uncharacterized protein</fullName>
    </submittedName>
</protein>
<organism evidence="1 2">
    <name type="scientific">Acer saccharum</name>
    <name type="common">Sugar maple</name>
    <dbReference type="NCBI Taxonomy" id="4024"/>
    <lineage>
        <taxon>Eukaryota</taxon>
        <taxon>Viridiplantae</taxon>
        <taxon>Streptophyta</taxon>
        <taxon>Embryophyta</taxon>
        <taxon>Tracheophyta</taxon>
        <taxon>Spermatophyta</taxon>
        <taxon>Magnoliopsida</taxon>
        <taxon>eudicotyledons</taxon>
        <taxon>Gunneridae</taxon>
        <taxon>Pentapetalae</taxon>
        <taxon>rosids</taxon>
        <taxon>malvids</taxon>
        <taxon>Sapindales</taxon>
        <taxon>Sapindaceae</taxon>
        <taxon>Hippocastanoideae</taxon>
        <taxon>Acereae</taxon>
        <taxon>Acer</taxon>
    </lineage>
</organism>
<dbReference type="AlphaFoldDB" id="A0AA39RS36"/>
<keyword evidence="2" id="KW-1185">Reference proteome</keyword>
<dbReference type="Proteomes" id="UP001168877">
    <property type="component" value="Unassembled WGS sequence"/>
</dbReference>